<dbReference type="GO" id="GO:0005669">
    <property type="term" value="C:transcription factor TFIID complex"/>
    <property type="evidence" value="ECO:0007669"/>
    <property type="project" value="InterPro"/>
</dbReference>
<keyword evidence="3" id="KW-0175">Coiled coil</keyword>
<dbReference type="InterPro" id="IPR040240">
    <property type="entry name" value="TAF1"/>
</dbReference>
<dbReference type="PANTHER" id="PTHR13900">
    <property type="entry name" value="TRANSCRIPTION INITIATION FACTOR TFIID"/>
    <property type="match status" value="1"/>
</dbReference>
<feature type="coiled-coil region" evidence="3">
    <location>
        <begin position="1033"/>
        <end position="1060"/>
    </location>
</feature>
<organism evidence="6 7">
    <name type="scientific">Phanerochaete carnosa (strain HHB-10118-sp)</name>
    <name type="common">White-rot fungus</name>
    <name type="synonym">Peniophora carnosa</name>
    <dbReference type="NCBI Taxonomy" id="650164"/>
    <lineage>
        <taxon>Eukaryota</taxon>
        <taxon>Fungi</taxon>
        <taxon>Dikarya</taxon>
        <taxon>Basidiomycota</taxon>
        <taxon>Agaricomycotina</taxon>
        <taxon>Agaricomycetes</taxon>
        <taxon>Polyporales</taxon>
        <taxon>Phanerochaetaceae</taxon>
        <taxon>Phanerochaete</taxon>
    </lineage>
</organism>
<feature type="compositionally biased region" description="Gly residues" evidence="4">
    <location>
        <begin position="1149"/>
        <end position="1162"/>
    </location>
</feature>
<evidence type="ECO:0000256" key="4">
    <source>
        <dbReference type="SAM" id="MobiDB-lite"/>
    </source>
</evidence>
<feature type="region of interest" description="Disordered" evidence="4">
    <location>
        <begin position="1123"/>
        <end position="1205"/>
    </location>
</feature>
<dbReference type="Pfam" id="PF12157">
    <property type="entry name" value="DUF3591"/>
    <property type="match status" value="2"/>
</dbReference>
<evidence type="ECO:0000313" key="7">
    <source>
        <dbReference type="Proteomes" id="UP000008370"/>
    </source>
</evidence>
<feature type="compositionally biased region" description="Basic and acidic residues" evidence="4">
    <location>
        <begin position="940"/>
        <end position="958"/>
    </location>
</feature>
<dbReference type="RefSeq" id="XP_007389598.1">
    <property type="nucleotide sequence ID" value="XM_007389536.1"/>
</dbReference>
<reference evidence="6 7" key="1">
    <citation type="journal article" date="2012" name="BMC Genomics">
        <title>Comparative genomics of the white-rot fungi, Phanerochaete carnosa and P. chrysosporium, to elucidate the genetic basis of the distinct wood types they colonize.</title>
        <authorList>
            <person name="Suzuki H."/>
            <person name="MacDonald J."/>
            <person name="Syed K."/>
            <person name="Salamov A."/>
            <person name="Hori C."/>
            <person name="Aerts A."/>
            <person name="Henrissat B."/>
            <person name="Wiebenga A."/>
            <person name="vanKuyk P.A."/>
            <person name="Barry K."/>
            <person name="Lindquist E."/>
            <person name="LaButti K."/>
            <person name="Lapidus A."/>
            <person name="Lucas S."/>
            <person name="Coutinho P."/>
            <person name="Gong Y."/>
            <person name="Samejima M."/>
            <person name="Mahadevan R."/>
            <person name="Abou-Zaid M."/>
            <person name="de Vries R.P."/>
            <person name="Igarashi K."/>
            <person name="Yadav J.S."/>
            <person name="Grigoriev I.V."/>
            <person name="Master E.R."/>
        </authorList>
    </citation>
    <scope>NUCLEOTIDE SEQUENCE [LARGE SCALE GENOMIC DNA]</scope>
    <source>
        <strain evidence="6 7">HHB-10118-sp</strain>
    </source>
</reference>
<gene>
    <name evidence="6" type="ORF">PHACADRAFT_24603</name>
</gene>
<keyword evidence="2" id="KW-0539">Nucleus</keyword>
<evidence type="ECO:0000313" key="6">
    <source>
        <dbReference type="EMBL" id="EKM61401.1"/>
    </source>
</evidence>
<dbReference type="GO" id="GO:0017025">
    <property type="term" value="F:TBP-class protein binding"/>
    <property type="evidence" value="ECO:0007669"/>
    <property type="project" value="InterPro"/>
</dbReference>
<dbReference type="GO" id="GO:0051123">
    <property type="term" value="P:RNA polymerase II preinitiation complex assembly"/>
    <property type="evidence" value="ECO:0007669"/>
    <property type="project" value="TreeGrafter"/>
</dbReference>
<dbReference type="PANTHER" id="PTHR13900:SF0">
    <property type="entry name" value="TRANSCRIPTION INITIATION FACTOR TFIID SUBUNIT 1"/>
    <property type="match status" value="1"/>
</dbReference>
<dbReference type="GO" id="GO:0004402">
    <property type="term" value="F:histone acetyltransferase activity"/>
    <property type="evidence" value="ECO:0007669"/>
    <property type="project" value="InterPro"/>
</dbReference>
<dbReference type="GO" id="GO:0016251">
    <property type="term" value="F:RNA polymerase II general transcription initiation factor activity"/>
    <property type="evidence" value="ECO:0007669"/>
    <property type="project" value="InterPro"/>
</dbReference>
<dbReference type="GeneID" id="18913708"/>
<protein>
    <recommendedName>
        <fullName evidence="5">Transcription initiation factor TFIID subunit 1 histone acetyltransferase domain-containing protein</fullName>
    </recommendedName>
</protein>
<feature type="compositionally biased region" description="Low complexity" evidence="4">
    <location>
        <begin position="1133"/>
        <end position="1143"/>
    </location>
</feature>
<keyword evidence="7" id="KW-1185">Reference proteome</keyword>
<feature type="compositionally biased region" description="Acidic residues" evidence="4">
    <location>
        <begin position="1186"/>
        <end position="1198"/>
    </location>
</feature>
<sequence>MSGEDDTSVIAQLTGFSLDSVLTGLDLPTGPGLSNQLGITGVPSFTKNQIYSEQWDDEEAIGPGQGEDFEDEVNRELEQEEEEEEGEAPVKEEVVSPRMGRKEKRKRTVVRRVERPKTVYERFPTFEKDNVLDFTELFKGYTVPKSRISKRYFAVEPAYPKRKEQPRGFLEAIVGESQRQAQSKRVAEVVAAGDIDQDLRQALEDRESSDMAIPLSLHDRSFDLVLLANWEDQIIYEPDENTHVSTNNRNNLTTPLNKQLDEGSWTQSIIWSPRAPFRDFTQLELNEEDVVQEERQPTSDARPKKRFRTDNAQIKDKFNLSNDQFYEVAKEGGRHRVRQTFGQLVVEHAYPAQKLQLPFFKTRLSKQEARSFHRPALQFPSNVELHFAKVRTAKKKKDKAGRKIGKGGNVGEGLHRTGDLSLRDTSNFVVWEFSEEHPPIISNFGMGSILVNYYRKKNEKDEHVPKYDLGEPIVIEPQDESPFMKFGLPGHQFYEVAKEGGRHRVRQTFGQLVVEHAYPAQKLQLPFFKTRLSKQEARSFHRPALQFPSNVELHFAKVRTAKKKKDKAGRKIGKGGNVGEGLHRTGDLSLRDTSNFVVWEFSEEHPPIISNFGMGSILVNYYRKKNEKDEHVPKYDLGEPIVIEPQDESPFMKFGNLIRAPLFRHKPYQTDFLVIKNTIKSDTKYYIRDIKNLFTVGQTYPVTEVPGPHSRKITNTIKHRLQIIAFKLLQKSAEERLKISRLMKYFPDQNELQMPALRCRRRAYWSLQEFMEYHRRGPHQGFWRLKSTWTIPSDIDMLKMVTPEQVVLAESMQVGQRHLQDSGYSYNGEVAEDDEGNLSIEQQLAPWITTKNFLFATQAKAMLRLHGEGDPTGRGEAFSFVRVSMKDIFVKAGEDYDQKLAEAESRPKSAHRYNVAEQQLIYKSEIERIWKAQYDSLSRKDEPQLTDKEKEDDAKKSVAESPAFSRASSLAPQREGTPGSDQRRVLRIKRKVSGEWRIEIVRDAAVINAYVKKRQAIEEENTTADALAPTGDAEKDKRMKKRLEEEIARMKKNQERRLHRKNAKIVKEGGTPMQLNRPVKPDTTIRAETLRPLWTDGTHEWKRRLTWGCAALETNRKCPRWAEFNSGTPPMPAASSSSATSPPATSPPGAGGGLFSPGGSGGLHAASAMMSHGPSPLAMSPPVTAADDEMDDDEDEDAPATPSAGAPKIKLTLKRLYANVYQLLDAFLLMSGTSAPPFSVGELHQSSWHAERHVLPQSSSASADWTCRSGVYSHKNENYLSHAHEALAYHGRCAVLCRGASSSRFSVRRVVPQAIGSIRDQAE</sequence>
<evidence type="ECO:0000256" key="1">
    <source>
        <dbReference type="ARBA" id="ARBA00004123"/>
    </source>
</evidence>
<proteinExistence type="predicted"/>
<dbReference type="Proteomes" id="UP000008370">
    <property type="component" value="Unassembled WGS sequence"/>
</dbReference>
<evidence type="ECO:0000256" key="3">
    <source>
        <dbReference type="SAM" id="Coils"/>
    </source>
</evidence>
<dbReference type="OrthoDB" id="5752at2759"/>
<feature type="domain" description="Transcription initiation factor TFIID subunit 1 histone acetyltransferase" evidence="5">
    <location>
        <begin position="491"/>
        <end position="937"/>
    </location>
</feature>
<feature type="compositionally biased region" description="Acidic residues" evidence="4">
    <location>
        <begin position="78"/>
        <end position="87"/>
    </location>
</feature>
<accession>K5VEH8</accession>
<name>K5VEH8_PHACS</name>
<feature type="domain" description="Transcription initiation factor TFIID subunit 1 histone acetyltransferase" evidence="5">
    <location>
        <begin position="318"/>
        <end position="487"/>
    </location>
</feature>
<dbReference type="InterPro" id="IPR022591">
    <property type="entry name" value="TAF1_HAT_dom"/>
</dbReference>
<evidence type="ECO:0000256" key="2">
    <source>
        <dbReference type="ARBA" id="ARBA00023242"/>
    </source>
</evidence>
<dbReference type="KEGG" id="pco:PHACADRAFT_24603"/>
<dbReference type="STRING" id="650164.K5VEH8"/>
<dbReference type="EMBL" id="JH930468">
    <property type="protein sequence ID" value="EKM61401.1"/>
    <property type="molecule type" value="Genomic_DNA"/>
</dbReference>
<feature type="region of interest" description="Disordered" evidence="4">
    <location>
        <begin position="940"/>
        <end position="983"/>
    </location>
</feature>
<dbReference type="InParanoid" id="K5VEH8"/>
<feature type="region of interest" description="Disordered" evidence="4">
    <location>
        <begin position="50"/>
        <end position="101"/>
    </location>
</feature>
<evidence type="ECO:0000259" key="5">
    <source>
        <dbReference type="Pfam" id="PF12157"/>
    </source>
</evidence>
<comment type="subcellular location">
    <subcellularLocation>
        <location evidence="1">Nucleus</location>
    </subcellularLocation>
</comment>
<dbReference type="HOGENOM" id="CLU_000572_0_0_1"/>